<gene>
    <name evidence="6" type="ORF">EQG79_25945</name>
</gene>
<feature type="transmembrane region" description="Helical" evidence="5">
    <location>
        <begin position="109"/>
        <end position="128"/>
    </location>
</feature>
<evidence type="ECO:0000256" key="3">
    <source>
        <dbReference type="ARBA" id="ARBA00022989"/>
    </source>
</evidence>
<protein>
    <submittedName>
        <fullName evidence="6">DoxX family protein</fullName>
    </submittedName>
</protein>
<dbReference type="AlphaFoldDB" id="A0A4Q2UE41"/>
<dbReference type="InterPro" id="IPR032808">
    <property type="entry name" value="DoxX"/>
</dbReference>
<feature type="transmembrane region" description="Helical" evidence="5">
    <location>
        <begin position="12"/>
        <end position="34"/>
    </location>
</feature>
<evidence type="ECO:0000313" key="6">
    <source>
        <dbReference type="EMBL" id="RYC67126.1"/>
    </source>
</evidence>
<proteinExistence type="predicted"/>
<sequence length="129" mass="14019">MRPLQSSARLLHISLWFVQIVLASSLLWAAYLKLFSPTAQLAAMWPWTAQLPKAFVNLTAFFDGLGAIGLVLPTWLNVRPRVTSLTAVGIIGLMIGAIVLHLYRGEASLIGVNLVFMGLAAFVAWGRAT</sequence>
<evidence type="ECO:0000256" key="4">
    <source>
        <dbReference type="ARBA" id="ARBA00023136"/>
    </source>
</evidence>
<accession>A0A4Q2UE41</accession>
<dbReference type="RefSeq" id="WP_129605555.1">
    <property type="nucleotide sequence ID" value="NZ_SBLB01000009.1"/>
</dbReference>
<comment type="caution">
    <text evidence="6">The sequence shown here is derived from an EMBL/GenBank/DDBJ whole genome shotgun (WGS) entry which is preliminary data.</text>
</comment>
<dbReference type="GO" id="GO:0016020">
    <property type="term" value="C:membrane"/>
    <property type="evidence" value="ECO:0007669"/>
    <property type="project" value="UniProtKB-SubCell"/>
</dbReference>
<comment type="subcellular location">
    <subcellularLocation>
        <location evidence="1">Membrane</location>
        <topology evidence="1">Multi-pass membrane protein</topology>
    </subcellularLocation>
</comment>
<keyword evidence="7" id="KW-1185">Reference proteome</keyword>
<keyword evidence="2 5" id="KW-0812">Transmembrane</keyword>
<reference evidence="6 7" key="1">
    <citation type="submission" date="2019-01" db="EMBL/GenBank/DDBJ databases">
        <title>Spirosoma flava sp. nov., a propanil-degrading bacterium isolated from herbicide-contaminated soil.</title>
        <authorList>
            <person name="Zhang L."/>
            <person name="Jiang J.-D."/>
        </authorList>
    </citation>
    <scope>NUCLEOTIDE SEQUENCE [LARGE SCALE GENOMIC DNA]</scope>
    <source>
        <strain evidence="6 7">TY50</strain>
    </source>
</reference>
<organism evidence="6 7">
    <name type="scientific">Spirosoma sordidisoli</name>
    <dbReference type="NCBI Taxonomy" id="2502893"/>
    <lineage>
        <taxon>Bacteria</taxon>
        <taxon>Pseudomonadati</taxon>
        <taxon>Bacteroidota</taxon>
        <taxon>Cytophagia</taxon>
        <taxon>Cytophagales</taxon>
        <taxon>Cytophagaceae</taxon>
        <taxon>Spirosoma</taxon>
    </lineage>
</organism>
<dbReference type="Proteomes" id="UP000290407">
    <property type="component" value="Unassembled WGS sequence"/>
</dbReference>
<evidence type="ECO:0000256" key="2">
    <source>
        <dbReference type="ARBA" id="ARBA00022692"/>
    </source>
</evidence>
<dbReference type="Pfam" id="PF13564">
    <property type="entry name" value="DoxX_2"/>
    <property type="match status" value="1"/>
</dbReference>
<feature type="transmembrane region" description="Helical" evidence="5">
    <location>
        <begin position="54"/>
        <end position="75"/>
    </location>
</feature>
<name>A0A4Q2UE41_9BACT</name>
<evidence type="ECO:0000313" key="7">
    <source>
        <dbReference type="Proteomes" id="UP000290407"/>
    </source>
</evidence>
<keyword evidence="4 5" id="KW-0472">Membrane</keyword>
<evidence type="ECO:0000256" key="5">
    <source>
        <dbReference type="SAM" id="Phobius"/>
    </source>
</evidence>
<feature type="transmembrane region" description="Helical" evidence="5">
    <location>
        <begin position="82"/>
        <end position="103"/>
    </location>
</feature>
<dbReference type="EMBL" id="SBLB01000009">
    <property type="protein sequence ID" value="RYC67126.1"/>
    <property type="molecule type" value="Genomic_DNA"/>
</dbReference>
<keyword evidence="3 5" id="KW-1133">Transmembrane helix</keyword>
<evidence type="ECO:0000256" key="1">
    <source>
        <dbReference type="ARBA" id="ARBA00004141"/>
    </source>
</evidence>